<evidence type="ECO:0000256" key="5">
    <source>
        <dbReference type="ARBA" id="ARBA00022741"/>
    </source>
</evidence>
<dbReference type="GO" id="GO:0004832">
    <property type="term" value="F:valine-tRNA ligase activity"/>
    <property type="evidence" value="ECO:0007669"/>
    <property type="project" value="UniProtKB-UniRule"/>
</dbReference>
<dbReference type="NCBIfam" id="NF004349">
    <property type="entry name" value="PRK05729.1"/>
    <property type="match status" value="1"/>
</dbReference>
<feature type="binding site" evidence="11">
    <location>
        <position position="526"/>
    </location>
    <ligand>
        <name>ATP</name>
        <dbReference type="ChEBI" id="CHEBI:30616"/>
    </ligand>
</feature>
<dbReference type="HAMAP" id="MF_02004">
    <property type="entry name" value="Val_tRNA_synth_type1"/>
    <property type="match status" value="1"/>
</dbReference>
<feature type="domain" description="Valyl-tRNA synthetase tRNA-binding arm" evidence="15">
    <location>
        <begin position="835"/>
        <end position="899"/>
    </location>
</feature>
<dbReference type="InterPro" id="IPR037118">
    <property type="entry name" value="Val-tRNA_synth_C_sf"/>
</dbReference>
<keyword evidence="3 11" id="KW-0963">Cytoplasm</keyword>
<dbReference type="FunFam" id="3.40.50.620:FF:000098">
    <property type="entry name" value="Valine--tRNA ligase"/>
    <property type="match status" value="1"/>
</dbReference>
<dbReference type="InterPro" id="IPR019499">
    <property type="entry name" value="Val-tRNA_synth_tRNA-bd"/>
</dbReference>
<dbReference type="InterPro" id="IPR009080">
    <property type="entry name" value="tRNAsynth_Ia_anticodon-bd"/>
</dbReference>
<evidence type="ECO:0000256" key="6">
    <source>
        <dbReference type="ARBA" id="ARBA00022840"/>
    </source>
</evidence>
<dbReference type="InterPro" id="IPR013155">
    <property type="entry name" value="M/V/L/I-tRNA-synth_anticd-bd"/>
</dbReference>
<organism evidence="16 17">
    <name type="scientific">Eiseniibacteriota bacterium</name>
    <dbReference type="NCBI Taxonomy" id="2212470"/>
    <lineage>
        <taxon>Bacteria</taxon>
        <taxon>Candidatus Eiseniibacteriota</taxon>
    </lineage>
</organism>
<dbReference type="PANTHER" id="PTHR11946:SF93">
    <property type="entry name" value="VALINE--TRNA LIGASE, CHLOROPLASTIC_MITOCHONDRIAL 2"/>
    <property type="match status" value="1"/>
</dbReference>
<accession>A0A938BR21</accession>
<dbReference type="GO" id="GO:0002161">
    <property type="term" value="F:aminoacyl-tRNA deacylase activity"/>
    <property type="evidence" value="ECO:0007669"/>
    <property type="project" value="InterPro"/>
</dbReference>
<comment type="caution">
    <text evidence="11">Lacks conserved residue(s) required for the propagation of feature annotation.</text>
</comment>
<dbReference type="Gene3D" id="3.90.740.10">
    <property type="entry name" value="Valyl/Leucyl/Isoleucyl-tRNA synthetase, editing domain"/>
    <property type="match status" value="1"/>
</dbReference>
<dbReference type="InterPro" id="IPR009008">
    <property type="entry name" value="Val/Leu/Ile-tRNA-synth_edit"/>
</dbReference>
<comment type="domain">
    <text evidence="11">The C-terminal coiled-coil domain is crucial for aminoacylation activity.</text>
</comment>
<gene>
    <name evidence="11" type="primary">valS</name>
    <name evidence="16" type="ORF">FJY75_08200</name>
</gene>
<dbReference type="InterPro" id="IPR033705">
    <property type="entry name" value="Anticodon_Ia_Val"/>
</dbReference>
<evidence type="ECO:0000256" key="10">
    <source>
        <dbReference type="ARBA" id="ARBA00047552"/>
    </source>
</evidence>
<evidence type="ECO:0000259" key="15">
    <source>
        <dbReference type="Pfam" id="PF10458"/>
    </source>
</evidence>
<feature type="short sequence motif" description="'KMSKS' region" evidence="11">
    <location>
        <begin position="523"/>
        <end position="527"/>
    </location>
</feature>
<dbReference type="Pfam" id="PF00133">
    <property type="entry name" value="tRNA-synt_1"/>
    <property type="match status" value="1"/>
</dbReference>
<dbReference type="SUPFAM" id="SSF50677">
    <property type="entry name" value="ValRS/IleRS/LeuRS editing domain"/>
    <property type="match status" value="1"/>
</dbReference>
<dbReference type="Gene3D" id="3.40.50.620">
    <property type="entry name" value="HUPs"/>
    <property type="match status" value="3"/>
</dbReference>
<dbReference type="PANTHER" id="PTHR11946">
    <property type="entry name" value="VALYL-TRNA SYNTHETASES"/>
    <property type="match status" value="1"/>
</dbReference>
<dbReference type="InterPro" id="IPR002300">
    <property type="entry name" value="aa-tRNA-synth_Ia"/>
</dbReference>
<feature type="region of interest" description="Disordered" evidence="12">
    <location>
        <begin position="718"/>
        <end position="740"/>
    </location>
</feature>
<dbReference type="FunFam" id="3.90.740.10:FF:000005">
    <property type="entry name" value="Valine--tRNA ligase, mitochondrial"/>
    <property type="match status" value="1"/>
</dbReference>
<dbReference type="Gene3D" id="1.10.730.10">
    <property type="entry name" value="Isoleucyl-tRNA Synthetase, Domain 1"/>
    <property type="match status" value="1"/>
</dbReference>
<dbReference type="InterPro" id="IPR010978">
    <property type="entry name" value="tRNA-bd_arm"/>
</dbReference>
<dbReference type="CDD" id="cd07962">
    <property type="entry name" value="Anticodon_Ia_Val"/>
    <property type="match status" value="1"/>
</dbReference>
<protein>
    <recommendedName>
        <fullName evidence="11">Valine--tRNA ligase</fullName>
        <ecNumber evidence="11">6.1.1.9</ecNumber>
    </recommendedName>
    <alternativeName>
        <fullName evidence="11">Valyl-tRNA synthetase</fullName>
        <shortName evidence="11">ValRS</shortName>
    </alternativeName>
</protein>
<keyword evidence="9 11" id="KW-0030">Aminoacyl-tRNA synthetase</keyword>
<evidence type="ECO:0000256" key="11">
    <source>
        <dbReference type="HAMAP-Rule" id="MF_02004"/>
    </source>
</evidence>
<evidence type="ECO:0000256" key="4">
    <source>
        <dbReference type="ARBA" id="ARBA00022598"/>
    </source>
</evidence>
<evidence type="ECO:0000313" key="16">
    <source>
        <dbReference type="EMBL" id="MBM3317822.1"/>
    </source>
</evidence>
<dbReference type="PRINTS" id="PR00986">
    <property type="entry name" value="TRNASYNTHVAL"/>
</dbReference>
<evidence type="ECO:0000256" key="12">
    <source>
        <dbReference type="SAM" id="MobiDB-lite"/>
    </source>
</evidence>
<keyword evidence="7 11" id="KW-0648">Protein biosynthesis</keyword>
<comment type="subunit">
    <text evidence="2 11">Monomer.</text>
</comment>
<dbReference type="SUPFAM" id="SSF47323">
    <property type="entry name" value="Anticodon-binding domain of a subclass of class I aminoacyl-tRNA synthetases"/>
    <property type="match status" value="1"/>
</dbReference>
<dbReference type="PROSITE" id="PS00178">
    <property type="entry name" value="AA_TRNA_LIGASE_I"/>
    <property type="match status" value="1"/>
</dbReference>
<feature type="domain" description="Methionyl/Valyl/Leucyl/Isoleucyl-tRNA synthetase anticodon-binding" evidence="14">
    <location>
        <begin position="607"/>
        <end position="772"/>
    </location>
</feature>
<evidence type="ECO:0000256" key="9">
    <source>
        <dbReference type="ARBA" id="ARBA00023146"/>
    </source>
</evidence>
<keyword evidence="8 11" id="KW-0175">Coiled coil</keyword>
<evidence type="ECO:0000256" key="2">
    <source>
        <dbReference type="ARBA" id="ARBA00011245"/>
    </source>
</evidence>
<keyword evidence="4 11" id="KW-0436">Ligase</keyword>
<comment type="subcellular location">
    <subcellularLocation>
        <location evidence="1 11">Cytoplasm</location>
    </subcellularLocation>
</comment>
<dbReference type="InterPro" id="IPR001412">
    <property type="entry name" value="aa-tRNA-synth_I_CS"/>
</dbReference>
<comment type="similarity">
    <text evidence="11">Belongs to the class-I aminoacyl-tRNA synthetase family. ValS type 1 subfamily.</text>
</comment>
<dbReference type="FunFam" id="3.40.50.620:FF:000032">
    <property type="entry name" value="Valine--tRNA ligase"/>
    <property type="match status" value="1"/>
</dbReference>
<dbReference type="EC" id="6.1.1.9" evidence="11"/>
<dbReference type="GO" id="GO:0005829">
    <property type="term" value="C:cytosol"/>
    <property type="evidence" value="ECO:0007669"/>
    <property type="project" value="TreeGrafter"/>
</dbReference>
<name>A0A938BR21_UNCEI</name>
<dbReference type="NCBIfam" id="TIGR00422">
    <property type="entry name" value="valS"/>
    <property type="match status" value="1"/>
</dbReference>
<evidence type="ECO:0000313" key="17">
    <source>
        <dbReference type="Proteomes" id="UP000748308"/>
    </source>
</evidence>
<dbReference type="Pfam" id="PF08264">
    <property type="entry name" value="Anticodon_1"/>
    <property type="match status" value="1"/>
</dbReference>
<dbReference type="CDD" id="cd00817">
    <property type="entry name" value="ValRS_core"/>
    <property type="match status" value="1"/>
</dbReference>
<dbReference type="Pfam" id="PF10458">
    <property type="entry name" value="Val_tRNA-synt_C"/>
    <property type="match status" value="1"/>
</dbReference>
<comment type="catalytic activity">
    <reaction evidence="10 11">
        <text>tRNA(Val) + L-valine + ATP = L-valyl-tRNA(Val) + AMP + diphosphate</text>
        <dbReference type="Rhea" id="RHEA:10704"/>
        <dbReference type="Rhea" id="RHEA-COMP:9672"/>
        <dbReference type="Rhea" id="RHEA-COMP:9708"/>
        <dbReference type="ChEBI" id="CHEBI:30616"/>
        <dbReference type="ChEBI" id="CHEBI:33019"/>
        <dbReference type="ChEBI" id="CHEBI:57762"/>
        <dbReference type="ChEBI" id="CHEBI:78442"/>
        <dbReference type="ChEBI" id="CHEBI:78537"/>
        <dbReference type="ChEBI" id="CHEBI:456215"/>
        <dbReference type="EC" id="6.1.1.9"/>
    </reaction>
</comment>
<dbReference type="EMBL" id="VGIY01000195">
    <property type="protein sequence ID" value="MBM3317822.1"/>
    <property type="molecule type" value="Genomic_DNA"/>
</dbReference>
<dbReference type="SUPFAM" id="SSF46589">
    <property type="entry name" value="tRNA-binding arm"/>
    <property type="match status" value="1"/>
</dbReference>
<comment type="domain">
    <text evidence="11">ValRS has two distinct active sites: one for aminoacylation and one for editing. The misactivated threonine is translocated from the active site to the editing site.</text>
</comment>
<reference evidence="16" key="1">
    <citation type="submission" date="2019-03" db="EMBL/GenBank/DDBJ databases">
        <title>Lake Tanganyika Metagenome-Assembled Genomes (MAGs).</title>
        <authorList>
            <person name="Tran P."/>
        </authorList>
    </citation>
    <scope>NUCLEOTIDE SEQUENCE</scope>
    <source>
        <strain evidence="16">M_DeepCast_400m_m2_100</strain>
    </source>
</reference>
<dbReference type="AlphaFoldDB" id="A0A938BR21"/>
<dbReference type="Gene3D" id="1.10.287.380">
    <property type="entry name" value="Valyl-tRNA synthetase, C-terminal domain"/>
    <property type="match status" value="1"/>
</dbReference>
<evidence type="ECO:0000259" key="14">
    <source>
        <dbReference type="Pfam" id="PF08264"/>
    </source>
</evidence>
<evidence type="ECO:0000256" key="7">
    <source>
        <dbReference type="ARBA" id="ARBA00022917"/>
    </source>
</evidence>
<dbReference type="Proteomes" id="UP000748308">
    <property type="component" value="Unassembled WGS sequence"/>
</dbReference>
<evidence type="ECO:0000256" key="8">
    <source>
        <dbReference type="ARBA" id="ARBA00023054"/>
    </source>
</evidence>
<feature type="domain" description="Aminoacyl-tRNA synthetase class Ia" evidence="13">
    <location>
        <begin position="17"/>
        <end position="560"/>
    </location>
</feature>
<dbReference type="InterPro" id="IPR002303">
    <property type="entry name" value="Valyl-tRNA_ligase"/>
</dbReference>
<dbReference type="SUPFAM" id="SSF52374">
    <property type="entry name" value="Nucleotidylyl transferase"/>
    <property type="match status" value="1"/>
</dbReference>
<evidence type="ECO:0000259" key="13">
    <source>
        <dbReference type="Pfam" id="PF00133"/>
    </source>
</evidence>
<evidence type="ECO:0000256" key="1">
    <source>
        <dbReference type="ARBA" id="ARBA00004496"/>
    </source>
</evidence>
<dbReference type="GO" id="GO:0005524">
    <property type="term" value="F:ATP binding"/>
    <property type="evidence" value="ECO:0007669"/>
    <property type="project" value="UniProtKB-UniRule"/>
</dbReference>
<dbReference type="InterPro" id="IPR014729">
    <property type="entry name" value="Rossmann-like_a/b/a_fold"/>
</dbReference>
<keyword evidence="5 11" id="KW-0547">Nucleotide-binding</keyword>
<comment type="caution">
    <text evidence="16">The sequence shown here is derived from an EMBL/GenBank/DDBJ whole genome shotgun (WGS) entry which is preliminary data.</text>
</comment>
<evidence type="ECO:0000256" key="3">
    <source>
        <dbReference type="ARBA" id="ARBA00022490"/>
    </source>
</evidence>
<keyword evidence="6 11" id="KW-0067">ATP-binding</keyword>
<comment type="function">
    <text evidence="11">Catalyzes the attachment of valine to tRNA(Val). As ValRS can inadvertently accommodate and process structurally similar amino acids such as threonine, to avoid such errors, it has a 'posttransfer' editing activity that hydrolyzes mischarged Thr-tRNA(Val) in a tRNA-dependent manner.</text>
</comment>
<proteinExistence type="inferred from homology"/>
<dbReference type="GO" id="GO:0006438">
    <property type="term" value="P:valyl-tRNA aminoacylation"/>
    <property type="evidence" value="ECO:0007669"/>
    <property type="project" value="UniProtKB-UniRule"/>
</dbReference>
<sequence>MREMPKAYDPSSFEKRWYEGWEAAGRFRPRPSEKGGYVIVIPPPNVTGALTIGHVLNNTIQDVLIRWQRMQGLRTLWLPGTDHAGIATQNVVKKDLSARGVDYRSLGREAFVAEVWKWKEAFGGKITKQLRLLGCSCDWERERFTLDPGLSGAVEEVFRRLYAKGLIYRGEYLIHWCVGCQTAVSDEEVEHQEMDARFWHIKYPVKGSEQGIVVATTRPETMLGDTAVAIHPGDERYRAIKDRTLILPLVGREIPIIEDAYVDPAFGTGALKITPGHDPNDFEIGRRYGLEVVSVIGADGRMNERAGRFAGMDRFEARKAVVEELKREGLLVKVEPFRHAVGHCYRCRTMIEPMVSHQWFVRMQPLAERAVAAARSGEVRFVPARWEKTYLHWLENVRDWCISRQLWWGHRIPVWYCRGCGQAVLSGGETEPCAGCGGREWRQDEDVLDTWFSSWLWPFSTLGWPEETEDLRAFYPTQALVTAPDIIFFWVARMVMAGYEFMGEKPFGEVYLHGVVRDEQGRKMSKSLGNSPDPIDLIAEFGADALRFTMLMLTPTGNDVLFGKKKIEVGRDFANKLWNAGRFILFNLRDGEPPAGLPPAASLAPEDLWILGRLEGVIAETDRMLAAYDFTGVAHLLYDFTWKEFCAWYLEIAKVRIQRGSAAEGERARRVLLWVYRRVLALLHPLMPFITEEIWDCLPGKEQELILGPWPAAGEWRGAAGGEPPAAAATGGSAGGAPDAAAQRAAGDMAFFQEVVVTVRNLRSEMNVQPAQFVAVGIRATEAQARVLASLDEPLRGLARIEQLTISPEYRKPAHAVSGVAGAAEVFVLLEGVLDLDAERGRLMKELRRVEGLLEGSRKRLVNEDFLQRARPGVVEQERGKLEQLEAARARIERALQALEE</sequence>